<feature type="domain" description="RRM" evidence="3">
    <location>
        <begin position="5"/>
        <end position="81"/>
    </location>
</feature>
<dbReference type="InterPro" id="IPR000504">
    <property type="entry name" value="RRM_dom"/>
</dbReference>
<evidence type="ECO:0000259" key="3">
    <source>
        <dbReference type="PROSITE" id="PS50102"/>
    </source>
</evidence>
<keyword evidence="5" id="KW-1185">Reference proteome</keyword>
<dbReference type="Pfam" id="PF00076">
    <property type="entry name" value="RRM_1"/>
    <property type="match status" value="1"/>
</dbReference>
<dbReference type="VEuPathDB" id="TriTrypDB:ADEAN_000542600"/>
<proteinExistence type="predicted"/>
<accession>A0A7G2CDM6</accession>
<dbReference type="CDD" id="cd00590">
    <property type="entry name" value="RRM_SF"/>
    <property type="match status" value="1"/>
</dbReference>
<evidence type="ECO:0000256" key="1">
    <source>
        <dbReference type="PROSITE-ProRule" id="PRU00176"/>
    </source>
</evidence>
<evidence type="ECO:0000313" key="5">
    <source>
        <dbReference type="Proteomes" id="UP000515908"/>
    </source>
</evidence>
<dbReference type="InterPro" id="IPR012677">
    <property type="entry name" value="Nucleotide-bd_a/b_plait_sf"/>
</dbReference>
<gene>
    <name evidence="4" type="ORF">ADEAN_000542600</name>
</gene>
<dbReference type="SMART" id="SM00360">
    <property type="entry name" value="RRM"/>
    <property type="match status" value="1"/>
</dbReference>
<dbReference type="SUPFAM" id="SSF54928">
    <property type="entry name" value="RNA-binding domain, RBD"/>
    <property type="match status" value="1"/>
</dbReference>
<dbReference type="GO" id="GO:0003723">
    <property type="term" value="F:RNA binding"/>
    <property type="evidence" value="ECO:0007669"/>
    <property type="project" value="UniProtKB-UniRule"/>
</dbReference>
<dbReference type="PROSITE" id="PS50102">
    <property type="entry name" value="RRM"/>
    <property type="match status" value="1"/>
</dbReference>
<dbReference type="AlphaFoldDB" id="A0A7G2CDM6"/>
<dbReference type="Gene3D" id="3.30.70.330">
    <property type="match status" value="1"/>
</dbReference>
<feature type="region of interest" description="Disordered" evidence="2">
    <location>
        <begin position="122"/>
        <end position="142"/>
    </location>
</feature>
<keyword evidence="1" id="KW-0694">RNA-binding</keyword>
<dbReference type="OrthoDB" id="5970at2759"/>
<protein>
    <submittedName>
        <fullName evidence="4">RNA recognition motif. (A.k.a. RRM, RBD, or RNP domain), putative</fullName>
    </submittedName>
</protein>
<evidence type="ECO:0000313" key="4">
    <source>
        <dbReference type="EMBL" id="CAD2217940.1"/>
    </source>
</evidence>
<dbReference type="InterPro" id="IPR035979">
    <property type="entry name" value="RBD_domain_sf"/>
</dbReference>
<sequence length="142" mass="16143">MTSEATLFVSNLSRVANSQYLERLFSTYGDVKQVEMFGQDNSRFAEVTFSAIDDADAAIAALHYRYYSTRDLPLIVLYSNKSQCVSEYGRRVGVEFVEAVEKNRFPEEIPLENFDVRFGRNEVQPPPSEREIIPDPQGGVAY</sequence>
<name>A0A7G2CDM6_9TRYP</name>
<reference evidence="4 5" key="1">
    <citation type="submission" date="2020-08" db="EMBL/GenBank/DDBJ databases">
        <authorList>
            <person name="Newling K."/>
            <person name="Davey J."/>
            <person name="Forrester S."/>
        </authorList>
    </citation>
    <scope>NUCLEOTIDE SEQUENCE [LARGE SCALE GENOMIC DNA]</scope>
    <source>
        <strain evidence="5">Crithidia deanei Carvalho (ATCC PRA-265)</strain>
    </source>
</reference>
<dbReference type="EMBL" id="LR877154">
    <property type="protein sequence ID" value="CAD2217940.1"/>
    <property type="molecule type" value="Genomic_DNA"/>
</dbReference>
<dbReference type="Proteomes" id="UP000515908">
    <property type="component" value="Chromosome 10"/>
</dbReference>
<evidence type="ECO:0000256" key="2">
    <source>
        <dbReference type="SAM" id="MobiDB-lite"/>
    </source>
</evidence>
<organism evidence="4 5">
    <name type="scientific">Angomonas deanei</name>
    <dbReference type="NCBI Taxonomy" id="59799"/>
    <lineage>
        <taxon>Eukaryota</taxon>
        <taxon>Discoba</taxon>
        <taxon>Euglenozoa</taxon>
        <taxon>Kinetoplastea</taxon>
        <taxon>Metakinetoplastina</taxon>
        <taxon>Trypanosomatida</taxon>
        <taxon>Trypanosomatidae</taxon>
        <taxon>Strigomonadinae</taxon>
        <taxon>Angomonas</taxon>
    </lineage>
</organism>